<keyword evidence="2" id="KW-0378">Hydrolase</keyword>
<sequence>MNYLAHLHLGGPSEAQQLGSLFGDFVKGPLKGEWPEEVEHAIALHRRLDVITDQHPAVQQAKQRFEPGQRRMASIALDVFFDHCLARYWSQYAEQPLPDFIQQVYQRLQSQTKLPARLQTILPYMVNDNWLLNYQYFEQLQPVFKGLERRLGHRYSLTALIPTLRQEYDQLTDDFHWLYPELMEAATQWRHL</sequence>
<evidence type="ECO:0000313" key="6">
    <source>
        <dbReference type="Proteomes" id="UP000094291"/>
    </source>
</evidence>
<dbReference type="PANTHER" id="PTHR38764:SF1">
    <property type="entry name" value="ACYL CARRIER PROTEIN PHOSPHODIESTERASE"/>
    <property type="match status" value="1"/>
</dbReference>
<dbReference type="Pfam" id="PF04336">
    <property type="entry name" value="ACP_PD"/>
    <property type="match status" value="1"/>
</dbReference>
<dbReference type="AlphaFoldDB" id="A0A1E2VDD7"/>
<protein>
    <submittedName>
        <fullName evidence="5">ACP phosphodiesterase</fullName>
    </submittedName>
</protein>
<keyword evidence="4" id="KW-0275">Fatty acid biosynthesis</keyword>
<accession>A0A1E2VDD7</accession>
<comment type="caution">
    <text evidence="5">The sequence shown here is derived from an EMBL/GenBank/DDBJ whole genome shotgun (WGS) entry which is preliminary data.</text>
</comment>
<name>A0A1E2VDD7_9GAMM</name>
<keyword evidence="3" id="KW-0443">Lipid metabolism</keyword>
<dbReference type="PANTHER" id="PTHR38764">
    <property type="entry name" value="ACYL CARRIER PROTEIN PHOSPHODIESTERASE"/>
    <property type="match status" value="1"/>
</dbReference>
<evidence type="ECO:0000256" key="4">
    <source>
        <dbReference type="ARBA" id="ARBA00023160"/>
    </source>
</evidence>
<keyword evidence="6" id="KW-1185">Reference proteome</keyword>
<dbReference type="RefSeq" id="WP_069000052.1">
    <property type="nucleotide sequence ID" value="NZ_MDTQ01000001.1"/>
</dbReference>
<keyword evidence="4" id="KW-0276">Fatty acid metabolism</keyword>
<evidence type="ECO:0000256" key="1">
    <source>
        <dbReference type="ARBA" id="ARBA00022516"/>
    </source>
</evidence>
<evidence type="ECO:0000256" key="2">
    <source>
        <dbReference type="ARBA" id="ARBA00022801"/>
    </source>
</evidence>
<dbReference type="InterPro" id="IPR007431">
    <property type="entry name" value="ACP_PD"/>
</dbReference>
<reference evidence="5 6" key="1">
    <citation type="submission" date="2016-08" db="EMBL/GenBank/DDBJ databases">
        <authorList>
            <person name="Seilhamer J.J."/>
        </authorList>
    </citation>
    <scope>NUCLEOTIDE SEQUENCE [LARGE SCALE GENOMIC DNA]</scope>
    <source>
        <strain evidence="5 6">PH27A</strain>
    </source>
</reference>
<dbReference type="Proteomes" id="UP000094291">
    <property type="component" value="Unassembled WGS sequence"/>
</dbReference>
<dbReference type="GO" id="GO:0008770">
    <property type="term" value="F:[acyl-carrier-protein] phosphodiesterase activity"/>
    <property type="evidence" value="ECO:0007669"/>
    <property type="project" value="InterPro"/>
</dbReference>
<dbReference type="PIRSF" id="PIRSF011489">
    <property type="entry name" value="DUF479"/>
    <property type="match status" value="1"/>
</dbReference>
<keyword evidence="1" id="KW-0444">Lipid biosynthesis</keyword>
<dbReference type="EMBL" id="MDTQ01000001">
    <property type="protein sequence ID" value="ODC05030.1"/>
    <property type="molecule type" value="Genomic_DNA"/>
</dbReference>
<evidence type="ECO:0000313" key="5">
    <source>
        <dbReference type="EMBL" id="ODC05030.1"/>
    </source>
</evidence>
<dbReference type="GO" id="GO:0006633">
    <property type="term" value="P:fatty acid biosynthetic process"/>
    <property type="evidence" value="ECO:0007669"/>
    <property type="project" value="UniProtKB-KW"/>
</dbReference>
<organism evidence="5 6">
    <name type="scientific">Terasakiispira papahanaumokuakeensis</name>
    <dbReference type="NCBI Taxonomy" id="197479"/>
    <lineage>
        <taxon>Bacteria</taxon>
        <taxon>Pseudomonadati</taxon>
        <taxon>Pseudomonadota</taxon>
        <taxon>Gammaproteobacteria</taxon>
        <taxon>Oceanospirillales</taxon>
        <taxon>Terasakiispira</taxon>
    </lineage>
</organism>
<dbReference type="OrthoDB" id="8442777at2"/>
<proteinExistence type="predicted"/>
<gene>
    <name evidence="5" type="ORF">BFW38_17310</name>
</gene>
<dbReference type="STRING" id="197479.BFW38_17310"/>
<evidence type="ECO:0000256" key="3">
    <source>
        <dbReference type="ARBA" id="ARBA00023098"/>
    </source>
</evidence>